<name>A0A840DB35_9BACE</name>
<accession>A0A840DB35</accession>
<organism evidence="1 2">
    <name type="scientific">Bacteroides reticulotermitis</name>
    <dbReference type="NCBI Taxonomy" id="1133319"/>
    <lineage>
        <taxon>Bacteria</taxon>
        <taxon>Pseudomonadati</taxon>
        <taxon>Bacteroidota</taxon>
        <taxon>Bacteroidia</taxon>
        <taxon>Bacteroidales</taxon>
        <taxon>Bacteroidaceae</taxon>
        <taxon>Bacteroides</taxon>
    </lineage>
</organism>
<protein>
    <submittedName>
        <fullName evidence="1">Uncharacterized protein</fullName>
    </submittedName>
</protein>
<keyword evidence="2" id="KW-1185">Reference proteome</keyword>
<gene>
    <name evidence="1" type="ORF">GGR06_003625</name>
</gene>
<proteinExistence type="predicted"/>
<dbReference type="EMBL" id="JACIER010000018">
    <property type="protein sequence ID" value="MBB4045803.1"/>
    <property type="molecule type" value="Genomic_DNA"/>
</dbReference>
<dbReference type="Proteomes" id="UP000560658">
    <property type="component" value="Unassembled WGS sequence"/>
</dbReference>
<comment type="caution">
    <text evidence="1">The sequence shown here is derived from an EMBL/GenBank/DDBJ whole genome shotgun (WGS) entry which is preliminary data.</text>
</comment>
<dbReference type="AlphaFoldDB" id="A0A840DB35"/>
<sequence>MGKIGRSKNVSNRIYQEGDKTKKLNFAEQKEMKLLPFYVKKHNKKVYIKIAILQFL</sequence>
<evidence type="ECO:0000313" key="2">
    <source>
        <dbReference type="Proteomes" id="UP000560658"/>
    </source>
</evidence>
<evidence type="ECO:0000313" key="1">
    <source>
        <dbReference type="EMBL" id="MBB4045803.1"/>
    </source>
</evidence>
<reference evidence="1" key="1">
    <citation type="submission" date="2020-08" db="EMBL/GenBank/DDBJ databases">
        <title>Genomic Encyclopedia of Type Strains, Phase IV (KMG-IV): sequencing the most valuable type-strain genomes for metagenomic binning, comparative biology and taxonomic classification.</title>
        <authorList>
            <person name="Goeker M."/>
        </authorList>
    </citation>
    <scope>NUCLEOTIDE SEQUENCE [LARGE SCALE GENOMIC DNA]</scope>
    <source>
        <strain evidence="1">DSM 105720</strain>
    </source>
</reference>